<organism evidence="2">
    <name type="scientific">Cladocopium goreaui</name>
    <dbReference type="NCBI Taxonomy" id="2562237"/>
    <lineage>
        <taxon>Eukaryota</taxon>
        <taxon>Sar</taxon>
        <taxon>Alveolata</taxon>
        <taxon>Dinophyceae</taxon>
        <taxon>Suessiales</taxon>
        <taxon>Symbiodiniaceae</taxon>
        <taxon>Cladocopium</taxon>
    </lineage>
</organism>
<sequence>MGGGAFTHWFEGWPQQQPKPSSTKRQPKPSEEWLARALEDAEHRRGRNGKDSRSPPRRAARRSPPRRSSRSPRRRSPPRYRSRSRGRGGDSYRIPPPKHRPEGVSQPAVQITPEMRAASVECEGFLYATIDFTPPSTICTVSAEVPKSYDGKRCTDDVVLQWNNLPNGWKQAPSNLPAVLEKVVKPYQWGTHLLVMEDGKAYRTPGCGSKGDPGGLQMIWEFEKGPGRLKLQRLGGSQSYWYGKLLIRAPVPN</sequence>
<accession>A0A9P1DLP6</accession>
<dbReference type="Proteomes" id="UP001152797">
    <property type="component" value="Unassembled WGS sequence"/>
</dbReference>
<feature type="compositionally biased region" description="Polar residues" evidence="1">
    <location>
        <begin position="14"/>
        <end position="24"/>
    </location>
</feature>
<reference evidence="3" key="2">
    <citation type="submission" date="2024-04" db="EMBL/GenBank/DDBJ databases">
        <authorList>
            <person name="Chen Y."/>
            <person name="Shah S."/>
            <person name="Dougan E. K."/>
            <person name="Thang M."/>
            <person name="Chan C."/>
        </authorList>
    </citation>
    <scope>NUCLEOTIDE SEQUENCE [LARGE SCALE GENOMIC DNA]</scope>
</reference>
<dbReference type="EMBL" id="CAMXCT010005235">
    <property type="protein sequence ID" value="CAI4011806.1"/>
    <property type="molecule type" value="Genomic_DNA"/>
</dbReference>
<feature type="compositionally biased region" description="Basic and acidic residues" evidence="1">
    <location>
        <begin position="28"/>
        <end position="54"/>
    </location>
</feature>
<name>A0A9P1DLP6_9DINO</name>
<feature type="region of interest" description="Disordered" evidence="1">
    <location>
        <begin position="1"/>
        <end position="108"/>
    </location>
</feature>
<evidence type="ECO:0000313" key="3">
    <source>
        <dbReference type="EMBL" id="CAL1165181.1"/>
    </source>
</evidence>
<dbReference type="EMBL" id="CAMXCT020005235">
    <property type="protein sequence ID" value="CAL1165181.1"/>
    <property type="molecule type" value="Genomic_DNA"/>
</dbReference>
<proteinExistence type="predicted"/>
<dbReference type="AlphaFoldDB" id="A0A9P1DLP6"/>
<feature type="compositionally biased region" description="Basic residues" evidence="1">
    <location>
        <begin position="55"/>
        <end position="86"/>
    </location>
</feature>
<evidence type="ECO:0000256" key="1">
    <source>
        <dbReference type="SAM" id="MobiDB-lite"/>
    </source>
</evidence>
<protein>
    <submittedName>
        <fullName evidence="2">Uncharacterized protein</fullName>
    </submittedName>
</protein>
<evidence type="ECO:0000313" key="4">
    <source>
        <dbReference type="Proteomes" id="UP001152797"/>
    </source>
</evidence>
<reference evidence="2" key="1">
    <citation type="submission" date="2022-10" db="EMBL/GenBank/DDBJ databases">
        <authorList>
            <person name="Chen Y."/>
            <person name="Dougan E. K."/>
            <person name="Chan C."/>
            <person name="Rhodes N."/>
            <person name="Thang M."/>
        </authorList>
    </citation>
    <scope>NUCLEOTIDE SEQUENCE</scope>
</reference>
<dbReference type="OrthoDB" id="422110at2759"/>
<evidence type="ECO:0000313" key="2">
    <source>
        <dbReference type="EMBL" id="CAI4011806.1"/>
    </source>
</evidence>
<dbReference type="EMBL" id="CAMXCT030005235">
    <property type="protein sequence ID" value="CAL4799118.1"/>
    <property type="molecule type" value="Genomic_DNA"/>
</dbReference>
<keyword evidence="4" id="KW-1185">Reference proteome</keyword>
<comment type="caution">
    <text evidence="2">The sequence shown here is derived from an EMBL/GenBank/DDBJ whole genome shotgun (WGS) entry which is preliminary data.</text>
</comment>
<gene>
    <name evidence="2" type="ORF">C1SCF055_LOCUS36935</name>
</gene>